<dbReference type="InterPro" id="IPR004010">
    <property type="entry name" value="Double_Cache_2"/>
</dbReference>
<dbReference type="SMART" id="SM01049">
    <property type="entry name" value="Cache_2"/>
    <property type="match status" value="1"/>
</dbReference>
<feature type="domain" description="Histidine kinase" evidence="13">
    <location>
        <begin position="277"/>
        <end position="492"/>
    </location>
</feature>
<dbReference type="InterPro" id="IPR036097">
    <property type="entry name" value="HisK_dim/P_sf"/>
</dbReference>
<dbReference type="GO" id="GO:0005524">
    <property type="term" value="F:ATP binding"/>
    <property type="evidence" value="ECO:0007669"/>
    <property type="project" value="UniProtKB-KW"/>
</dbReference>
<feature type="coiled-coil region" evidence="11">
    <location>
        <begin position="250"/>
        <end position="277"/>
    </location>
</feature>
<dbReference type="InterPro" id="IPR003594">
    <property type="entry name" value="HATPase_dom"/>
</dbReference>
<evidence type="ECO:0000259" key="13">
    <source>
        <dbReference type="PROSITE" id="PS50109"/>
    </source>
</evidence>
<dbReference type="Proteomes" id="UP000289132">
    <property type="component" value="Unassembled WGS sequence"/>
</dbReference>
<dbReference type="GO" id="GO:0005886">
    <property type="term" value="C:plasma membrane"/>
    <property type="evidence" value="ECO:0007669"/>
    <property type="project" value="UniProtKB-SubCell"/>
</dbReference>
<evidence type="ECO:0000256" key="9">
    <source>
        <dbReference type="ARBA" id="ARBA00023012"/>
    </source>
</evidence>
<dbReference type="AlphaFoldDB" id="A0AAD0QKR4"/>
<evidence type="ECO:0000256" key="3">
    <source>
        <dbReference type="ARBA" id="ARBA00022679"/>
    </source>
</evidence>
<evidence type="ECO:0000256" key="11">
    <source>
        <dbReference type="SAM" id="Coils"/>
    </source>
</evidence>
<dbReference type="Pfam" id="PF08269">
    <property type="entry name" value="dCache_2"/>
    <property type="match status" value="1"/>
</dbReference>
<dbReference type="InterPro" id="IPR005467">
    <property type="entry name" value="His_kinase_dom"/>
</dbReference>
<dbReference type="RefSeq" id="WP_115428783.1">
    <property type="nucleotide sequence ID" value="NZ_CP031367.1"/>
</dbReference>
<keyword evidence="10 12" id="KW-0472">Membrane</keyword>
<proteinExistence type="predicted"/>
<dbReference type="Proteomes" id="UP000254504">
    <property type="component" value="Chromosome"/>
</dbReference>
<keyword evidence="5" id="KW-0547">Nucleotide-binding</keyword>
<dbReference type="SUPFAM" id="SSF47384">
    <property type="entry name" value="Homodimeric domain of signal transducing histidine kinase"/>
    <property type="match status" value="1"/>
</dbReference>
<dbReference type="PROSITE" id="PS50109">
    <property type="entry name" value="HIS_KIN"/>
    <property type="match status" value="1"/>
</dbReference>
<sequence length="492" mass="57772">MNNKIEKNLLKTIIFTFIAISSSMILAISFFYVENTKDYFDKQMLKYKDDYYLEIKDTLKMKLRMVTDILDYNTKHLNLSQEEIKNYTIDFLSNLTFEQNSSNYIFVYEINNWEGGDNFAKMLVNPNRPDLFGKDISTNEEDGNGKKFREEFLEDIKKYGESYTRYSYKKPDSKDFQYKLSYFKYYPTFNWILAAGVYIDDIENELKIKNDELRKEIKKQILQNIILFVLFLIIALLALALLSNAIYKILKKYRQKVKENEKELKVLNKSLEEMMSNIAHQWRQPLAEISSILMLIKIKYDTNSLDFKTMDKKIDEANNVLEYMSKTIDDFKGFFSTNKEKEEFYLKDLIEDVININRNILELNSIEIDINIDKNIKINNFLNEYQQVVLNILKNAKDVLIEKNIEKPTIKIYSKTNQDSISLFIEDNAGGIKVEPINKIFEAYFSTKEDGLGTGIGLYMSKMIVEKSLKGNIKVKNSDFGAVFEISVLKNC</sequence>
<feature type="transmembrane region" description="Helical" evidence="12">
    <location>
        <begin position="12"/>
        <end position="33"/>
    </location>
</feature>
<name>A0AAD0QKR4_9BACT</name>
<keyword evidence="4 12" id="KW-0812">Transmembrane</keyword>
<evidence type="ECO:0000256" key="5">
    <source>
        <dbReference type="ARBA" id="ARBA00022741"/>
    </source>
</evidence>
<comment type="subcellular location">
    <subcellularLocation>
        <location evidence="1">Cell membrane</location>
        <topology evidence="1">Multi-pass membrane protein</topology>
    </subcellularLocation>
</comment>
<dbReference type="Gene3D" id="3.30.450.20">
    <property type="entry name" value="PAS domain"/>
    <property type="match status" value="1"/>
</dbReference>
<reference evidence="15 17" key="1">
    <citation type="submission" date="2017-10" db="EMBL/GenBank/DDBJ databases">
        <title>Genomics of the genus Arcobacter.</title>
        <authorList>
            <person name="Perez-Cataluna A."/>
            <person name="Figueras M.J."/>
        </authorList>
    </citation>
    <scope>NUCLEOTIDE SEQUENCE [LARGE SCALE GENOMIC DNA]</scope>
    <source>
        <strain evidence="15 17">LMG 25534</strain>
    </source>
</reference>
<evidence type="ECO:0000256" key="1">
    <source>
        <dbReference type="ARBA" id="ARBA00004651"/>
    </source>
</evidence>
<dbReference type="EMBL" id="PDKD01000007">
    <property type="protein sequence ID" value="RXJ91428.1"/>
    <property type="molecule type" value="Genomic_DNA"/>
</dbReference>
<dbReference type="EMBL" id="CP031367">
    <property type="protein sequence ID" value="AXK49296.1"/>
    <property type="molecule type" value="Genomic_DNA"/>
</dbReference>
<dbReference type="PANTHER" id="PTHR43065:SF46">
    <property type="entry name" value="C4-DICARBOXYLATE TRANSPORT SENSOR PROTEIN DCTB"/>
    <property type="match status" value="1"/>
</dbReference>
<evidence type="ECO:0000256" key="2">
    <source>
        <dbReference type="ARBA" id="ARBA00022475"/>
    </source>
</evidence>
<keyword evidence="11" id="KW-0175">Coiled coil</keyword>
<protein>
    <submittedName>
        <fullName evidence="15">ATP-binding protein</fullName>
    </submittedName>
    <submittedName>
        <fullName evidence="14">Cache sensor-containing two-component system histidine kinase</fullName>
    </submittedName>
</protein>
<dbReference type="KEGG" id="atp:ATR_1441"/>
<evidence type="ECO:0000256" key="10">
    <source>
        <dbReference type="ARBA" id="ARBA00023136"/>
    </source>
</evidence>
<reference evidence="14 16" key="2">
    <citation type="submission" date="2018-07" db="EMBL/GenBank/DDBJ databases">
        <title>Complete genome of the Arcobacter trophiarum type strain LMG 25534.</title>
        <authorList>
            <person name="Miller W.G."/>
            <person name="Yee E."/>
        </authorList>
    </citation>
    <scope>NUCLEOTIDE SEQUENCE [LARGE SCALE GENOMIC DNA]</scope>
    <source>
        <strain evidence="14 16">LMG 25534</strain>
    </source>
</reference>
<organism evidence="14 16">
    <name type="scientific">Aliarcobacter trophiarum LMG 25534</name>
    <dbReference type="NCBI Taxonomy" id="1032241"/>
    <lineage>
        <taxon>Bacteria</taxon>
        <taxon>Pseudomonadati</taxon>
        <taxon>Campylobacterota</taxon>
        <taxon>Epsilonproteobacteria</taxon>
        <taxon>Campylobacterales</taxon>
        <taxon>Arcobacteraceae</taxon>
        <taxon>Aliarcobacter</taxon>
    </lineage>
</organism>
<keyword evidence="3" id="KW-0808">Transferase</keyword>
<dbReference type="GO" id="GO:0000155">
    <property type="term" value="F:phosphorelay sensor kinase activity"/>
    <property type="evidence" value="ECO:0007669"/>
    <property type="project" value="InterPro"/>
</dbReference>
<feature type="transmembrane region" description="Helical" evidence="12">
    <location>
        <begin position="225"/>
        <end position="247"/>
    </location>
</feature>
<evidence type="ECO:0000313" key="15">
    <source>
        <dbReference type="EMBL" id="RXJ91428.1"/>
    </source>
</evidence>
<dbReference type="Pfam" id="PF02518">
    <property type="entry name" value="HATPase_c"/>
    <property type="match status" value="1"/>
</dbReference>
<evidence type="ECO:0000313" key="14">
    <source>
        <dbReference type="EMBL" id="AXK49296.1"/>
    </source>
</evidence>
<accession>A0AAD0QKR4</accession>
<evidence type="ECO:0000313" key="16">
    <source>
        <dbReference type="Proteomes" id="UP000254504"/>
    </source>
</evidence>
<keyword evidence="9" id="KW-0902">Two-component regulatory system</keyword>
<dbReference type="SUPFAM" id="SSF55874">
    <property type="entry name" value="ATPase domain of HSP90 chaperone/DNA topoisomerase II/histidine kinase"/>
    <property type="match status" value="1"/>
</dbReference>
<keyword evidence="8 12" id="KW-1133">Transmembrane helix</keyword>
<keyword evidence="2" id="KW-1003">Cell membrane</keyword>
<evidence type="ECO:0000256" key="7">
    <source>
        <dbReference type="ARBA" id="ARBA00022840"/>
    </source>
</evidence>
<keyword evidence="17" id="KW-1185">Reference proteome</keyword>
<gene>
    <name evidence="14" type="ORF">ATR_1441</name>
    <name evidence="15" type="ORF">CRU87_05250</name>
</gene>
<evidence type="ECO:0000256" key="8">
    <source>
        <dbReference type="ARBA" id="ARBA00022989"/>
    </source>
</evidence>
<dbReference type="InterPro" id="IPR036890">
    <property type="entry name" value="HATPase_C_sf"/>
</dbReference>
<dbReference type="InterPro" id="IPR033480">
    <property type="entry name" value="sCache_2"/>
</dbReference>
<evidence type="ECO:0000256" key="12">
    <source>
        <dbReference type="SAM" id="Phobius"/>
    </source>
</evidence>
<evidence type="ECO:0000256" key="4">
    <source>
        <dbReference type="ARBA" id="ARBA00022692"/>
    </source>
</evidence>
<dbReference type="PANTHER" id="PTHR43065">
    <property type="entry name" value="SENSOR HISTIDINE KINASE"/>
    <property type="match status" value="1"/>
</dbReference>
<keyword evidence="7 15" id="KW-0067">ATP-binding</keyword>
<keyword evidence="6 14" id="KW-0418">Kinase</keyword>
<evidence type="ECO:0000256" key="6">
    <source>
        <dbReference type="ARBA" id="ARBA00022777"/>
    </source>
</evidence>
<dbReference type="SMART" id="SM00387">
    <property type="entry name" value="HATPase_c"/>
    <property type="match status" value="1"/>
</dbReference>
<dbReference type="Gene3D" id="3.30.565.10">
    <property type="entry name" value="Histidine kinase-like ATPase, C-terminal domain"/>
    <property type="match status" value="1"/>
</dbReference>
<dbReference type="Gene3D" id="1.10.287.130">
    <property type="match status" value="1"/>
</dbReference>
<evidence type="ECO:0000313" key="17">
    <source>
        <dbReference type="Proteomes" id="UP000289132"/>
    </source>
</evidence>